<feature type="region of interest" description="Disordered" evidence="1">
    <location>
        <begin position="235"/>
        <end position="278"/>
    </location>
</feature>
<dbReference type="AlphaFoldDB" id="A0AA38P402"/>
<dbReference type="EMBL" id="MU806368">
    <property type="protein sequence ID" value="KAJ3835879.1"/>
    <property type="molecule type" value="Genomic_DNA"/>
</dbReference>
<name>A0AA38P402_9AGAR</name>
<feature type="compositionally biased region" description="Polar residues" evidence="1">
    <location>
        <begin position="267"/>
        <end position="278"/>
    </location>
</feature>
<reference evidence="2" key="1">
    <citation type="submission" date="2022-08" db="EMBL/GenBank/DDBJ databases">
        <authorList>
            <consortium name="DOE Joint Genome Institute"/>
            <person name="Min B."/>
            <person name="Riley R."/>
            <person name="Sierra-Patev S."/>
            <person name="Naranjo-Ortiz M."/>
            <person name="Looney B."/>
            <person name="Konkel Z."/>
            <person name="Slot J.C."/>
            <person name="Sakamoto Y."/>
            <person name="Steenwyk J.L."/>
            <person name="Rokas A."/>
            <person name="Carro J."/>
            <person name="Camarero S."/>
            <person name="Ferreira P."/>
            <person name="Molpeceres G."/>
            <person name="Ruiz-Duenas F.J."/>
            <person name="Serrano A."/>
            <person name="Henrissat B."/>
            <person name="Drula E."/>
            <person name="Hughes K.W."/>
            <person name="Mata J.L."/>
            <person name="Ishikawa N.K."/>
            <person name="Vargas-Isla R."/>
            <person name="Ushijima S."/>
            <person name="Smith C.A."/>
            <person name="Ahrendt S."/>
            <person name="Andreopoulos W."/>
            <person name="He G."/>
            <person name="Labutti K."/>
            <person name="Lipzen A."/>
            <person name="Ng V."/>
            <person name="Sandor L."/>
            <person name="Barry K."/>
            <person name="Martinez A.T."/>
            <person name="Xiao Y."/>
            <person name="Gibbons J.G."/>
            <person name="Terashima K."/>
            <person name="Hibbett D.S."/>
            <person name="Grigoriev I.V."/>
        </authorList>
    </citation>
    <scope>NUCLEOTIDE SEQUENCE</scope>
    <source>
        <strain evidence="2">TFB9207</strain>
    </source>
</reference>
<evidence type="ECO:0000313" key="3">
    <source>
        <dbReference type="Proteomes" id="UP001163846"/>
    </source>
</evidence>
<proteinExistence type="predicted"/>
<sequence>MAGCATLSGIAVLENVRPDIGQTLLFDAHFYFYDDPSSNNAQLALLRYFNIDNLPFDSEVPFKCFVHVNVARMESFCNTSQLSAGMELKDYVLVGDIIQLIPAENADPKFRPFLTVCGVVTSYNRDADDKRIEVAPSVFTHILLPKHNHKDSPSKSDPAQSPSATFPVSYIVPQTSRWKGKRVPKVSIGTYVCLEGFLHMVHRDPTGMVERFDAELDKITYLGRPYVPAVSRKLPVPANSPSTPANKKLKFSYADSSPVTRKRKASTLENDNNFSATS</sequence>
<dbReference type="Proteomes" id="UP001163846">
    <property type="component" value="Unassembled WGS sequence"/>
</dbReference>
<gene>
    <name evidence="2" type="ORF">F5878DRAFT_727204</name>
</gene>
<protein>
    <submittedName>
        <fullName evidence="2">Uncharacterized protein</fullName>
    </submittedName>
</protein>
<accession>A0AA38P402</accession>
<evidence type="ECO:0000313" key="2">
    <source>
        <dbReference type="EMBL" id="KAJ3835879.1"/>
    </source>
</evidence>
<comment type="caution">
    <text evidence="2">The sequence shown here is derived from an EMBL/GenBank/DDBJ whole genome shotgun (WGS) entry which is preliminary data.</text>
</comment>
<keyword evidence="3" id="KW-1185">Reference proteome</keyword>
<organism evidence="2 3">
    <name type="scientific">Lentinula raphanica</name>
    <dbReference type="NCBI Taxonomy" id="153919"/>
    <lineage>
        <taxon>Eukaryota</taxon>
        <taxon>Fungi</taxon>
        <taxon>Dikarya</taxon>
        <taxon>Basidiomycota</taxon>
        <taxon>Agaricomycotina</taxon>
        <taxon>Agaricomycetes</taxon>
        <taxon>Agaricomycetidae</taxon>
        <taxon>Agaricales</taxon>
        <taxon>Marasmiineae</taxon>
        <taxon>Omphalotaceae</taxon>
        <taxon>Lentinula</taxon>
    </lineage>
</organism>
<evidence type="ECO:0000256" key="1">
    <source>
        <dbReference type="SAM" id="MobiDB-lite"/>
    </source>
</evidence>